<proteinExistence type="predicted"/>
<sequence>MVNWKRMFGKQRKTPPDQTENIFRRHFDGDFIAFPLAERLATLSDVEEVEARAGMNLPPALVAHLVGRFPGVHVEVKENIWRRPKALDVGPFWTFLYGFHTYTPVEESEDWMRLDRAAEQFLVDTEITAVPILRVVGDADVYCACANGSIARYRHETNELERVEGDFWHVLDLEAAALAERKMRMSSRVGS</sequence>
<protein>
    <recommendedName>
        <fullName evidence="3">SMI1/KNR4 family protein</fullName>
    </recommendedName>
</protein>
<dbReference type="Proteomes" id="UP000241074">
    <property type="component" value="Chromosome"/>
</dbReference>
<reference evidence="1 2" key="1">
    <citation type="submission" date="2018-03" db="EMBL/GenBank/DDBJ databases">
        <title>Ahniella affigens gen. nov., sp. nov., a gammaproteobacterium isolated from sandy soil near a stream.</title>
        <authorList>
            <person name="Ko Y."/>
            <person name="Kim J.-H."/>
        </authorList>
    </citation>
    <scope>NUCLEOTIDE SEQUENCE [LARGE SCALE GENOMIC DNA]</scope>
    <source>
        <strain evidence="1 2">D13</strain>
    </source>
</reference>
<evidence type="ECO:0000313" key="2">
    <source>
        <dbReference type="Proteomes" id="UP000241074"/>
    </source>
</evidence>
<dbReference type="AlphaFoldDB" id="A0A2P1PPR6"/>
<evidence type="ECO:0008006" key="3">
    <source>
        <dbReference type="Google" id="ProtNLM"/>
    </source>
</evidence>
<organism evidence="1 2">
    <name type="scientific">Ahniella affigens</name>
    <dbReference type="NCBI Taxonomy" id="2021234"/>
    <lineage>
        <taxon>Bacteria</taxon>
        <taxon>Pseudomonadati</taxon>
        <taxon>Pseudomonadota</taxon>
        <taxon>Gammaproteobacteria</taxon>
        <taxon>Lysobacterales</taxon>
        <taxon>Rhodanobacteraceae</taxon>
        <taxon>Ahniella</taxon>
    </lineage>
</organism>
<name>A0A2P1PPR6_9GAMM</name>
<dbReference type="KEGG" id="xba:C7S18_06205"/>
<gene>
    <name evidence="1" type="ORF">C7S18_06205</name>
</gene>
<keyword evidence="2" id="KW-1185">Reference proteome</keyword>
<evidence type="ECO:0000313" key="1">
    <source>
        <dbReference type="EMBL" id="AVP96818.1"/>
    </source>
</evidence>
<dbReference type="EMBL" id="CP027860">
    <property type="protein sequence ID" value="AVP96818.1"/>
    <property type="molecule type" value="Genomic_DNA"/>
</dbReference>
<reference evidence="1 2" key="2">
    <citation type="submission" date="2018-03" db="EMBL/GenBank/DDBJ databases">
        <authorList>
            <person name="Keele B.F."/>
        </authorList>
    </citation>
    <scope>NUCLEOTIDE SEQUENCE [LARGE SCALE GENOMIC DNA]</scope>
    <source>
        <strain evidence="1 2">D13</strain>
    </source>
</reference>
<accession>A0A2P1PPR6</accession>